<dbReference type="AlphaFoldDB" id="A0A8H8P0P2"/>
<evidence type="ECO:0000313" key="1">
    <source>
        <dbReference type="EMBL" id="QRW23581.1"/>
    </source>
</evidence>
<reference evidence="1" key="1">
    <citation type="submission" date="2020-05" db="EMBL/GenBank/DDBJ databases">
        <title>Evolutionary and genomic comparisons of hybrid uninucleate and nonhybrid Rhizoctonia fungi.</title>
        <authorList>
            <person name="Li C."/>
            <person name="Chen X."/>
        </authorList>
    </citation>
    <scope>NUCLEOTIDE SEQUENCE</scope>
    <source>
        <strain evidence="1">AG-1 IA</strain>
    </source>
</reference>
<protein>
    <submittedName>
        <fullName evidence="1">Uncharacterized protein</fullName>
    </submittedName>
</protein>
<evidence type="ECO:0000313" key="2">
    <source>
        <dbReference type="Proteomes" id="UP000650533"/>
    </source>
</evidence>
<proteinExistence type="predicted"/>
<dbReference type="EMBL" id="CP059667">
    <property type="protein sequence ID" value="QRW23581.1"/>
    <property type="molecule type" value="Genomic_DNA"/>
</dbReference>
<name>A0A8H8P0P2_9AGAM</name>
<gene>
    <name evidence="1" type="ORF">RhiXN_08617</name>
</gene>
<dbReference type="RefSeq" id="XP_043183818.1">
    <property type="nucleotide sequence ID" value="XM_043328433.1"/>
</dbReference>
<dbReference type="KEGG" id="rsx:RhiXN_08617"/>
<organism evidence="1 2">
    <name type="scientific">Rhizoctonia solani</name>
    <dbReference type="NCBI Taxonomy" id="456999"/>
    <lineage>
        <taxon>Eukaryota</taxon>
        <taxon>Fungi</taxon>
        <taxon>Dikarya</taxon>
        <taxon>Basidiomycota</taxon>
        <taxon>Agaricomycotina</taxon>
        <taxon>Agaricomycetes</taxon>
        <taxon>Cantharellales</taxon>
        <taxon>Ceratobasidiaceae</taxon>
        <taxon>Rhizoctonia</taxon>
    </lineage>
</organism>
<sequence length="117" mass="12934">MPLLTEQKGLAIVRVEYAFRSNGIHILKSREKLEQIGWNPEQQLQVAALRPPITINWSSFDGPGVPTIPGAFHTQIVESREPNTMYAPLDEYATKSTQPWCPLSGSHAGAPSNTLHT</sequence>
<accession>A0A8H8P0P2</accession>
<dbReference type="GeneID" id="67030896"/>
<dbReference type="Proteomes" id="UP000650533">
    <property type="component" value="Chromosome 10"/>
</dbReference>